<comment type="caution">
    <text evidence="1">The sequence shown here is derived from an EMBL/GenBank/DDBJ whole genome shotgun (WGS) entry which is preliminary data.</text>
</comment>
<protein>
    <submittedName>
        <fullName evidence="1">Uncharacterized protein</fullName>
    </submittedName>
</protein>
<keyword evidence="2" id="KW-1185">Reference proteome</keyword>
<dbReference type="Proteomes" id="UP001054902">
    <property type="component" value="Unassembled WGS sequence"/>
</dbReference>
<dbReference type="EMBL" id="BLLK01000051">
    <property type="protein sequence ID" value="GFH55794.1"/>
    <property type="molecule type" value="Genomic_DNA"/>
</dbReference>
<gene>
    <name evidence="1" type="ORF">CTEN210_12270</name>
</gene>
<evidence type="ECO:0000313" key="2">
    <source>
        <dbReference type="Proteomes" id="UP001054902"/>
    </source>
</evidence>
<accession>A0AAD3D158</accession>
<proteinExistence type="predicted"/>
<organism evidence="1 2">
    <name type="scientific">Chaetoceros tenuissimus</name>
    <dbReference type="NCBI Taxonomy" id="426638"/>
    <lineage>
        <taxon>Eukaryota</taxon>
        <taxon>Sar</taxon>
        <taxon>Stramenopiles</taxon>
        <taxon>Ochrophyta</taxon>
        <taxon>Bacillariophyta</taxon>
        <taxon>Coscinodiscophyceae</taxon>
        <taxon>Chaetocerotophycidae</taxon>
        <taxon>Chaetocerotales</taxon>
        <taxon>Chaetocerotaceae</taxon>
        <taxon>Chaetoceros</taxon>
    </lineage>
</organism>
<dbReference type="AlphaFoldDB" id="A0AAD3D158"/>
<reference evidence="1 2" key="1">
    <citation type="journal article" date="2021" name="Sci. Rep.">
        <title>The genome of the diatom Chaetoceros tenuissimus carries an ancient integrated fragment of an extant virus.</title>
        <authorList>
            <person name="Hongo Y."/>
            <person name="Kimura K."/>
            <person name="Takaki Y."/>
            <person name="Yoshida Y."/>
            <person name="Baba S."/>
            <person name="Kobayashi G."/>
            <person name="Nagasaki K."/>
            <person name="Hano T."/>
            <person name="Tomaru Y."/>
        </authorList>
    </citation>
    <scope>NUCLEOTIDE SEQUENCE [LARGE SCALE GENOMIC DNA]</scope>
    <source>
        <strain evidence="1 2">NIES-3715</strain>
    </source>
</reference>
<evidence type="ECO:0000313" key="1">
    <source>
        <dbReference type="EMBL" id="GFH55794.1"/>
    </source>
</evidence>
<name>A0AAD3D158_9STRA</name>
<sequence>MCENIADDNHATKHFHFENYLDSEDFGQLSDLETIPIHEAETATFNYVLEYINSRLSCEENDIGCCKRLKYIIMADTVRFLRWNAFFKCRRLIYIKLLIENGLMYGIEFLRMSIENFLTWILVLEVGLRIQFLELGIKFPCIMDPSTRLCRSYISTENMHSDIEISDPLFPSIELI</sequence>